<dbReference type="Gene3D" id="2.40.160.20">
    <property type="match status" value="1"/>
</dbReference>
<dbReference type="InterPro" id="IPR011250">
    <property type="entry name" value="OMP/PagP_B-barrel"/>
</dbReference>
<dbReference type="InterPro" id="IPR006664">
    <property type="entry name" value="OMP_bac"/>
</dbReference>
<dbReference type="CDD" id="cd07185">
    <property type="entry name" value="OmpA_C-like"/>
    <property type="match status" value="1"/>
</dbReference>
<reference evidence="13" key="1">
    <citation type="submission" date="2016-10" db="EMBL/GenBank/DDBJ databases">
        <authorList>
            <person name="Varghese N."/>
            <person name="Submissions S."/>
        </authorList>
    </citation>
    <scope>NUCLEOTIDE SEQUENCE [LARGE SCALE GENOMIC DNA]</scope>
    <source>
        <strain evidence="13">DSM 24536</strain>
    </source>
</reference>
<dbReference type="GO" id="GO:0009279">
    <property type="term" value="C:cell outer membrane"/>
    <property type="evidence" value="ECO:0007669"/>
    <property type="project" value="UniProtKB-SubCell"/>
</dbReference>
<dbReference type="InterPro" id="IPR050330">
    <property type="entry name" value="Bact_OuterMem_StrucFunc"/>
</dbReference>
<dbReference type="GO" id="GO:0006811">
    <property type="term" value="P:monoatomic ion transport"/>
    <property type="evidence" value="ECO:0007669"/>
    <property type="project" value="UniProtKB-KW"/>
</dbReference>
<keyword evidence="3" id="KW-1134">Transmembrane beta strand</keyword>
<dbReference type="Gene3D" id="4.10.1080.10">
    <property type="entry name" value="TSP type-3 repeat"/>
    <property type="match status" value="1"/>
</dbReference>
<evidence type="ECO:0000256" key="10">
    <source>
        <dbReference type="SAM" id="SignalP"/>
    </source>
</evidence>
<evidence type="ECO:0000256" key="2">
    <source>
        <dbReference type="ARBA" id="ARBA00022448"/>
    </source>
</evidence>
<dbReference type="Pfam" id="PF00691">
    <property type="entry name" value="OmpA"/>
    <property type="match status" value="1"/>
</dbReference>
<evidence type="ECO:0000256" key="9">
    <source>
        <dbReference type="PROSITE-ProRule" id="PRU00473"/>
    </source>
</evidence>
<evidence type="ECO:0000256" key="8">
    <source>
        <dbReference type="ARBA" id="ARBA00023237"/>
    </source>
</evidence>
<protein>
    <submittedName>
        <fullName evidence="12">OmpA-OmpF porin, OOP family</fullName>
    </submittedName>
</protein>
<sequence>MKTHFLKLSALTIGLVVSAAVNAQDKPESPKLFSPASSFNTWSVGISGGMLAPTIFSGQNDFSQWKPELGYGAYIKKQILPAFGIQADFLAGKLKADNSKAWGNGMDPVSPYSSYETKLAYSGSLSTNFTLANIYWMNRQNVVQPYLSAGAGLMSYNIVLKNNAGTETKFNSGENVNEVFIPVGAGLKFSLGNNVNLDLGYTMNFVDGDNMDGFRSGIQNDKFSYSHIGLEFALGSKSKRQLSTYNPVAALEDDYITRNAKLQADLDADRAKHAAHMAQMDADWKRYLNDADKDGVSDYFDKCPNTPAGTQVDGAGCELKVTTNTTVVNPVRVVVTEEDRKVVAEAIRNLEFDFAKSTLRSTSYPSLNRVADLLKSKDFSLKLAGHTDNVGSDAANLKLSKDRAESVKSYLVSQGANSSRIEAVGYGESQPISTNKTAKGRQDNRRVEFTLY</sequence>
<feature type="signal peptide" evidence="10">
    <location>
        <begin position="1"/>
        <end position="23"/>
    </location>
</feature>
<evidence type="ECO:0000313" key="13">
    <source>
        <dbReference type="Proteomes" id="UP000199226"/>
    </source>
</evidence>
<dbReference type="GO" id="GO:0046930">
    <property type="term" value="C:pore complex"/>
    <property type="evidence" value="ECO:0007669"/>
    <property type="project" value="UniProtKB-KW"/>
</dbReference>
<dbReference type="PROSITE" id="PS51123">
    <property type="entry name" value="OMPA_2"/>
    <property type="match status" value="1"/>
</dbReference>
<keyword evidence="6" id="KW-0626">Porin</keyword>
<dbReference type="AlphaFoldDB" id="A0A1G9X814"/>
<dbReference type="InterPro" id="IPR028974">
    <property type="entry name" value="TSP_type-3_rpt"/>
</dbReference>
<evidence type="ECO:0000256" key="6">
    <source>
        <dbReference type="ARBA" id="ARBA00023114"/>
    </source>
</evidence>
<keyword evidence="7 9" id="KW-0472">Membrane</keyword>
<dbReference type="Proteomes" id="UP000199226">
    <property type="component" value="Unassembled WGS sequence"/>
</dbReference>
<dbReference type="STRING" id="990371.SAMN05421813_12915"/>
<dbReference type="RefSeq" id="WP_090706416.1">
    <property type="nucleotide sequence ID" value="NZ_FNHH01000029.1"/>
</dbReference>
<keyword evidence="10" id="KW-0732">Signal</keyword>
<evidence type="ECO:0000313" key="12">
    <source>
        <dbReference type="EMBL" id="SDM92787.1"/>
    </source>
</evidence>
<dbReference type="Gene3D" id="3.30.1330.60">
    <property type="entry name" value="OmpA-like domain"/>
    <property type="match status" value="1"/>
</dbReference>
<comment type="subcellular location">
    <subcellularLocation>
        <location evidence="1">Cell outer membrane</location>
        <topology evidence="1">Multi-pass membrane protein</topology>
    </subcellularLocation>
</comment>
<evidence type="ECO:0000256" key="1">
    <source>
        <dbReference type="ARBA" id="ARBA00004571"/>
    </source>
</evidence>
<dbReference type="SUPFAM" id="SSF56925">
    <property type="entry name" value="OMPA-like"/>
    <property type="match status" value="1"/>
</dbReference>
<dbReference type="GO" id="GO:0005509">
    <property type="term" value="F:calcium ion binding"/>
    <property type="evidence" value="ECO:0007669"/>
    <property type="project" value="InterPro"/>
</dbReference>
<keyword evidence="5" id="KW-0406">Ion transport</keyword>
<proteinExistence type="predicted"/>
<keyword evidence="4" id="KW-0812">Transmembrane</keyword>
<keyword evidence="2" id="KW-0813">Transport</keyword>
<keyword evidence="13" id="KW-1185">Reference proteome</keyword>
<evidence type="ECO:0000259" key="11">
    <source>
        <dbReference type="PROSITE" id="PS51123"/>
    </source>
</evidence>
<name>A0A1G9X814_9SPHI</name>
<dbReference type="PANTHER" id="PTHR30329:SF21">
    <property type="entry name" value="LIPOPROTEIN YIAD-RELATED"/>
    <property type="match status" value="1"/>
</dbReference>
<dbReference type="InterPro" id="IPR006665">
    <property type="entry name" value="OmpA-like"/>
</dbReference>
<dbReference type="InterPro" id="IPR036737">
    <property type="entry name" value="OmpA-like_sf"/>
</dbReference>
<evidence type="ECO:0000256" key="7">
    <source>
        <dbReference type="ARBA" id="ARBA00023136"/>
    </source>
</evidence>
<evidence type="ECO:0000256" key="5">
    <source>
        <dbReference type="ARBA" id="ARBA00023065"/>
    </source>
</evidence>
<evidence type="ECO:0000256" key="4">
    <source>
        <dbReference type="ARBA" id="ARBA00022692"/>
    </source>
</evidence>
<feature type="chain" id="PRO_5011770483" evidence="10">
    <location>
        <begin position="24"/>
        <end position="452"/>
    </location>
</feature>
<organism evidence="12 13">
    <name type="scientific">Daejeonella rubra</name>
    <dbReference type="NCBI Taxonomy" id="990371"/>
    <lineage>
        <taxon>Bacteria</taxon>
        <taxon>Pseudomonadati</taxon>
        <taxon>Bacteroidota</taxon>
        <taxon>Sphingobacteriia</taxon>
        <taxon>Sphingobacteriales</taxon>
        <taxon>Sphingobacteriaceae</taxon>
        <taxon>Daejeonella</taxon>
    </lineage>
</organism>
<dbReference type="GO" id="GO:0015288">
    <property type="term" value="F:porin activity"/>
    <property type="evidence" value="ECO:0007669"/>
    <property type="project" value="UniProtKB-KW"/>
</dbReference>
<dbReference type="SUPFAM" id="SSF103647">
    <property type="entry name" value="TSP type-3 repeat"/>
    <property type="match status" value="1"/>
</dbReference>
<evidence type="ECO:0000256" key="3">
    <source>
        <dbReference type="ARBA" id="ARBA00022452"/>
    </source>
</evidence>
<dbReference type="PANTHER" id="PTHR30329">
    <property type="entry name" value="STATOR ELEMENT OF FLAGELLAR MOTOR COMPLEX"/>
    <property type="match status" value="1"/>
</dbReference>
<gene>
    <name evidence="12" type="ORF">SAMN05421813_12915</name>
</gene>
<dbReference type="OrthoDB" id="1522982at2"/>
<dbReference type="SUPFAM" id="SSF103088">
    <property type="entry name" value="OmpA-like"/>
    <property type="match status" value="1"/>
</dbReference>
<dbReference type="PRINTS" id="PR01021">
    <property type="entry name" value="OMPADOMAIN"/>
</dbReference>
<accession>A0A1G9X814</accession>
<feature type="domain" description="OmpA-like" evidence="11">
    <location>
        <begin position="339"/>
        <end position="452"/>
    </location>
</feature>
<keyword evidence="8" id="KW-0998">Cell outer membrane</keyword>
<dbReference type="EMBL" id="FNHH01000029">
    <property type="protein sequence ID" value="SDM92787.1"/>
    <property type="molecule type" value="Genomic_DNA"/>
</dbReference>